<dbReference type="VEuPathDB" id="FungiDB:KRP22_2528"/>
<dbReference type="InParanoid" id="H3GNZ5"/>
<feature type="compositionally biased region" description="Basic and acidic residues" evidence="1">
    <location>
        <begin position="394"/>
        <end position="406"/>
    </location>
</feature>
<proteinExistence type="predicted"/>
<feature type="region of interest" description="Disordered" evidence="1">
    <location>
        <begin position="393"/>
        <end position="413"/>
    </location>
</feature>
<dbReference type="HOGENOM" id="CLU_027762_0_0_1"/>
<dbReference type="Proteomes" id="UP000005238">
    <property type="component" value="Unassembled WGS sequence"/>
</dbReference>
<evidence type="ECO:0000256" key="1">
    <source>
        <dbReference type="SAM" id="MobiDB-lite"/>
    </source>
</evidence>
<dbReference type="EnsemblProtists" id="Phyra78368">
    <property type="protein sequence ID" value="Phyra78368"/>
    <property type="gene ID" value="Phyra78368"/>
</dbReference>
<feature type="region of interest" description="Disordered" evidence="1">
    <location>
        <begin position="43"/>
        <end position="80"/>
    </location>
</feature>
<evidence type="ECO:0008006" key="4">
    <source>
        <dbReference type="Google" id="ProtNLM"/>
    </source>
</evidence>
<dbReference type="Gene3D" id="2.30.30.140">
    <property type="match status" value="2"/>
</dbReference>
<evidence type="ECO:0000313" key="2">
    <source>
        <dbReference type="EnsemblProtists" id="Phyra78368"/>
    </source>
</evidence>
<dbReference type="eggNOG" id="ENOG502SBPI">
    <property type="taxonomic scope" value="Eukaryota"/>
</dbReference>
<protein>
    <recommendedName>
        <fullName evidence="4">DUSP domain-containing protein</fullName>
    </recommendedName>
</protein>
<organism evidence="2 3">
    <name type="scientific">Phytophthora ramorum</name>
    <name type="common">Sudden oak death agent</name>
    <dbReference type="NCBI Taxonomy" id="164328"/>
    <lineage>
        <taxon>Eukaryota</taxon>
        <taxon>Sar</taxon>
        <taxon>Stramenopiles</taxon>
        <taxon>Oomycota</taxon>
        <taxon>Peronosporomycetes</taxon>
        <taxon>Peronosporales</taxon>
        <taxon>Peronosporaceae</taxon>
        <taxon>Phytophthora</taxon>
    </lineage>
</organism>
<dbReference type="VEuPathDB" id="FungiDB:KRP23_4231"/>
<feature type="region of interest" description="Disordered" evidence="1">
    <location>
        <begin position="444"/>
        <end position="482"/>
    </location>
</feature>
<dbReference type="EMBL" id="DS566028">
    <property type="status" value="NOT_ANNOTATED_CDS"/>
    <property type="molecule type" value="Genomic_DNA"/>
</dbReference>
<accession>H3GNZ5</accession>
<keyword evidence="3" id="KW-1185">Reference proteome</keyword>
<reference evidence="3" key="1">
    <citation type="journal article" date="2006" name="Science">
        <title>Phytophthora genome sequences uncover evolutionary origins and mechanisms of pathogenesis.</title>
        <authorList>
            <person name="Tyler B.M."/>
            <person name="Tripathy S."/>
            <person name="Zhang X."/>
            <person name="Dehal P."/>
            <person name="Jiang R.H."/>
            <person name="Aerts A."/>
            <person name="Arredondo F.D."/>
            <person name="Baxter L."/>
            <person name="Bensasson D."/>
            <person name="Beynon J.L."/>
            <person name="Chapman J."/>
            <person name="Damasceno C.M."/>
            <person name="Dorrance A.E."/>
            <person name="Dou D."/>
            <person name="Dickerman A.W."/>
            <person name="Dubchak I.L."/>
            <person name="Garbelotto M."/>
            <person name="Gijzen M."/>
            <person name="Gordon S.G."/>
            <person name="Govers F."/>
            <person name="Grunwald N.J."/>
            <person name="Huang W."/>
            <person name="Ivors K.L."/>
            <person name="Jones R.W."/>
            <person name="Kamoun S."/>
            <person name="Krampis K."/>
            <person name="Lamour K.H."/>
            <person name="Lee M.K."/>
            <person name="McDonald W.H."/>
            <person name="Medina M."/>
            <person name="Meijer H.J."/>
            <person name="Nordberg E.K."/>
            <person name="Maclean D.J."/>
            <person name="Ospina-Giraldo M.D."/>
            <person name="Morris P.F."/>
            <person name="Phuntumart V."/>
            <person name="Putnam N.H."/>
            <person name="Rash S."/>
            <person name="Rose J.K."/>
            <person name="Sakihama Y."/>
            <person name="Salamov A.A."/>
            <person name="Savidor A."/>
            <person name="Scheuring C.F."/>
            <person name="Smith B.M."/>
            <person name="Sobral B.W."/>
            <person name="Terry A."/>
            <person name="Torto-Alalibo T.A."/>
            <person name="Win J."/>
            <person name="Xu Z."/>
            <person name="Zhang H."/>
            <person name="Grigoriev I.V."/>
            <person name="Rokhsar D.S."/>
            <person name="Boore J.L."/>
        </authorList>
    </citation>
    <scope>NUCLEOTIDE SEQUENCE [LARGE SCALE GENOMIC DNA]</scope>
    <source>
        <strain evidence="3">Pr102</strain>
    </source>
</reference>
<dbReference type="CDD" id="cd20104">
    <property type="entry name" value="MBT_PHF20L1-like"/>
    <property type="match status" value="2"/>
</dbReference>
<sequence length="662" mass="74842">MAKKETASCEGDDWLVVGCDDGSHAQPEDACEGVQEKQRLEVQNQILDSNGTEEEGATSSEEEAQELLSEEESDSNQTTLQHQHWSRFQLLVWHSGLKEPIELVDEHHKPLVVSADRGCFMQDLQRMLHEMIISQPQLRGVFPQVTRENVSDVVQVCERSGESMPWMPLASVTETQELYKTEKVDDDSAARLQLTSQMELHGNQELGQLLVESKFEVPRGGELTDWRRGRFYSNIQEVAWRFHLQIGQLVDALDTDRRWYESRVVDMDAVYVKVHYRGWTSKWDEWMRRTSGRLAPQHTKVPNWRAFQAGDEVMVGSEVPGKKYPEWRDACVTACDKEDGLLQIEVEVDGKKKWLDAQDELICPKGTHKAVNAGEKGATKMLVVPPSLLSNYFERPEHLPSPRPQEDEAVSQVDSLREATHAVDLASSDADGDEWCVVDDDCEEEDAATTEGNNEADTTVAESAATASQISDASSASADPAVNNQIVVPPTIDQMFATTTEVLDGQMDSTISEQDAWRYQLQIDQLIDARDTDNVWYESRVVALSSTLVKLHYRGWTSKWDEWIERTSTRIAPLHTKVRNWRDLKAGNTVMVGRNVATKRYPEWRNAIVTACEACEVDGRLRIEVDVDGSKQWMDAQDEMLCPPGTHKAVNSSMLKHMVQLL</sequence>
<name>H3GNZ5_PHYRM</name>
<dbReference type="InterPro" id="IPR016197">
    <property type="entry name" value="Chromo-like_dom_sf"/>
</dbReference>
<dbReference type="AlphaFoldDB" id="H3GNZ5"/>
<evidence type="ECO:0000313" key="3">
    <source>
        <dbReference type="Proteomes" id="UP000005238"/>
    </source>
</evidence>
<dbReference type="OMA" id="PNWRAFQ"/>
<dbReference type="SUPFAM" id="SSF63748">
    <property type="entry name" value="Tudor/PWWP/MBT"/>
    <property type="match status" value="1"/>
</dbReference>
<dbReference type="SUPFAM" id="SSF54160">
    <property type="entry name" value="Chromo domain-like"/>
    <property type="match status" value="1"/>
</dbReference>
<feature type="compositionally biased region" description="Low complexity" evidence="1">
    <location>
        <begin position="463"/>
        <end position="478"/>
    </location>
</feature>
<dbReference type="STRING" id="164328.H3GNZ5"/>
<reference evidence="2" key="2">
    <citation type="submission" date="2015-06" db="UniProtKB">
        <authorList>
            <consortium name="EnsemblProtists"/>
        </authorList>
    </citation>
    <scope>IDENTIFICATION</scope>
    <source>
        <strain evidence="2">Pr102</strain>
    </source>
</reference>
<feature type="compositionally biased region" description="Acidic residues" evidence="1">
    <location>
        <begin position="51"/>
        <end position="74"/>
    </location>
</feature>